<dbReference type="EMBL" id="CM002876">
    <property type="protein sequence ID" value="KFK25664.1"/>
    <property type="molecule type" value="Genomic_DNA"/>
</dbReference>
<dbReference type="SUPFAM" id="SSF57756">
    <property type="entry name" value="Retrovirus zinc finger-like domains"/>
    <property type="match status" value="1"/>
</dbReference>
<dbReference type="PROSITE" id="PS50158">
    <property type="entry name" value="ZF_CCHC"/>
    <property type="match status" value="1"/>
</dbReference>
<feature type="compositionally biased region" description="Basic residues" evidence="2">
    <location>
        <begin position="48"/>
        <end position="60"/>
    </location>
</feature>
<feature type="compositionally biased region" description="Polar residues" evidence="2">
    <location>
        <begin position="313"/>
        <end position="324"/>
    </location>
</feature>
<organism evidence="4 5">
    <name type="scientific">Arabis alpina</name>
    <name type="common">Alpine rock-cress</name>
    <dbReference type="NCBI Taxonomy" id="50452"/>
    <lineage>
        <taxon>Eukaryota</taxon>
        <taxon>Viridiplantae</taxon>
        <taxon>Streptophyta</taxon>
        <taxon>Embryophyta</taxon>
        <taxon>Tracheophyta</taxon>
        <taxon>Spermatophyta</taxon>
        <taxon>Magnoliopsida</taxon>
        <taxon>eudicotyledons</taxon>
        <taxon>Gunneridae</taxon>
        <taxon>Pentapetalae</taxon>
        <taxon>rosids</taxon>
        <taxon>malvids</taxon>
        <taxon>Brassicales</taxon>
        <taxon>Brassicaceae</taxon>
        <taxon>Arabideae</taxon>
        <taxon>Arabis</taxon>
    </lineage>
</organism>
<dbReference type="GO" id="GO:0003676">
    <property type="term" value="F:nucleic acid binding"/>
    <property type="evidence" value="ECO:0007669"/>
    <property type="project" value="InterPro"/>
</dbReference>
<evidence type="ECO:0000256" key="1">
    <source>
        <dbReference type="PROSITE-ProRule" id="PRU00047"/>
    </source>
</evidence>
<feature type="domain" description="CCHC-type" evidence="3">
    <location>
        <begin position="122"/>
        <end position="135"/>
    </location>
</feature>
<evidence type="ECO:0000313" key="4">
    <source>
        <dbReference type="EMBL" id="KFK25664.1"/>
    </source>
</evidence>
<proteinExistence type="predicted"/>
<gene>
    <name evidence="4" type="ordered locus">AALP_Aa8g143700</name>
</gene>
<dbReference type="InterPro" id="IPR036875">
    <property type="entry name" value="Znf_CCHC_sf"/>
</dbReference>
<dbReference type="OrthoDB" id="1305346at2759"/>
<dbReference type="Gramene" id="KFK25664">
    <property type="protein sequence ID" value="KFK25664"/>
    <property type="gene ID" value="AALP_AA8G143700"/>
</dbReference>
<dbReference type="AlphaFoldDB" id="A0A087G712"/>
<dbReference type="Gene3D" id="4.10.60.10">
    <property type="entry name" value="Zinc finger, CCHC-type"/>
    <property type="match status" value="1"/>
</dbReference>
<evidence type="ECO:0000256" key="2">
    <source>
        <dbReference type="SAM" id="MobiDB-lite"/>
    </source>
</evidence>
<sequence length="324" mass="37962">MIPQKRQPQDGMVGRQLDVDQQKSQRVLTKQQPKMVQQRQLPRDGIFRHHSKRVQPRKRSQGVSVKQQMKMVQRESLAEGVRARNQPHEVQHRRKPHGMLNNASSRSFQRRQVKLVQSLSGCYYCGKAGHMKNQCFKFLEKVKQLLMYKHEYKSLSRYYYCGKPWHMKDQCYRFLERIKHLLHYKPVHSDRRQKHKVWGAKSDLQCNVCPDRRHKHKVWAAKSDLHCNVAYTADVRRPKGKNGGPDQPHLEDVCSVEGLKANLTSISQLCDKGYDVVFTKTDCEVLDEKKDIQTKDESKDVKDHHDAEVCDQMFNTSDQESVSS</sequence>
<reference evidence="5" key="1">
    <citation type="journal article" date="2015" name="Nat. Plants">
        <title>Genome expansion of Arabis alpina linked with retrotransposition and reduced symmetric DNA methylation.</title>
        <authorList>
            <person name="Willing E.M."/>
            <person name="Rawat V."/>
            <person name="Mandakova T."/>
            <person name="Maumus F."/>
            <person name="James G.V."/>
            <person name="Nordstroem K.J."/>
            <person name="Becker C."/>
            <person name="Warthmann N."/>
            <person name="Chica C."/>
            <person name="Szarzynska B."/>
            <person name="Zytnicki M."/>
            <person name="Albani M.C."/>
            <person name="Kiefer C."/>
            <person name="Bergonzi S."/>
            <person name="Castaings L."/>
            <person name="Mateos J.L."/>
            <person name="Berns M.C."/>
            <person name="Bujdoso N."/>
            <person name="Piofczyk T."/>
            <person name="de Lorenzo L."/>
            <person name="Barrero-Sicilia C."/>
            <person name="Mateos I."/>
            <person name="Piednoel M."/>
            <person name="Hagmann J."/>
            <person name="Chen-Min-Tao R."/>
            <person name="Iglesias-Fernandez R."/>
            <person name="Schuster S.C."/>
            <person name="Alonso-Blanco C."/>
            <person name="Roudier F."/>
            <person name="Carbonero P."/>
            <person name="Paz-Ares J."/>
            <person name="Davis S.J."/>
            <person name="Pecinka A."/>
            <person name="Quesneville H."/>
            <person name="Colot V."/>
            <person name="Lysak M.A."/>
            <person name="Weigel D."/>
            <person name="Coupland G."/>
            <person name="Schneeberger K."/>
        </authorList>
    </citation>
    <scope>NUCLEOTIDE SEQUENCE [LARGE SCALE GENOMIC DNA]</scope>
    <source>
        <strain evidence="5">cv. Pajares</strain>
    </source>
</reference>
<feature type="region of interest" description="Disordered" evidence="2">
    <location>
        <begin position="293"/>
        <end position="324"/>
    </location>
</feature>
<dbReference type="InterPro" id="IPR001878">
    <property type="entry name" value="Znf_CCHC"/>
</dbReference>
<dbReference type="SMART" id="SM00343">
    <property type="entry name" value="ZnF_C2HC"/>
    <property type="match status" value="2"/>
</dbReference>
<keyword evidence="5" id="KW-1185">Reference proteome</keyword>
<keyword evidence="1" id="KW-0862">Zinc</keyword>
<dbReference type="GO" id="GO:0008270">
    <property type="term" value="F:zinc ion binding"/>
    <property type="evidence" value="ECO:0007669"/>
    <property type="project" value="UniProtKB-KW"/>
</dbReference>
<protein>
    <recommendedName>
        <fullName evidence="3">CCHC-type domain-containing protein</fullName>
    </recommendedName>
</protein>
<evidence type="ECO:0000259" key="3">
    <source>
        <dbReference type="PROSITE" id="PS50158"/>
    </source>
</evidence>
<accession>A0A087G712</accession>
<feature type="region of interest" description="Disordered" evidence="2">
    <location>
        <begin position="1"/>
        <end position="101"/>
    </location>
</feature>
<feature type="compositionally biased region" description="Polar residues" evidence="2">
    <location>
        <begin position="24"/>
        <end position="40"/>
    </location>
</feature>
<dbReference type="Proteomes" id="UP000029120">
    <property type="component" value="Chromosome 8"/>
</dbReference>
<name>A0A087G712_ARAAL</name>
<keyword evidence="1" id="KW-0479">Metal-binding</keyword>
<dbReference type="Pfam" id="PF00098">
    <property type="entry name" value="zf-CCHC"/>
    <property type="match status" value="1"/>
</dbReference>
<feature type="compositionally biased region" description="Basic and acidic residues" evidence="2">
    <location>
        <begin position="293"/>
        <end position="308"/>
    </location>
</feature>
<evidence type="ECO:0000313" key="5">
    <source>
        <dbReference type="Proteomes" id="UP000029120"/>
    </source>
</evidence>
<keyword evidence="1" id="KW-0863">Zinc-finger</keyword>